<dbReference type="EMBL" id="BLVO01000013">
    <property type="protein sequence ID" value="GFM34242.1"/>
    <property type="molecule type" value="Genomic_DNA"/>
</dbReference>
<sequence length="115" mass="12520">MKKIALFPFTGEVMCFVHVLLNALDMHEKGYGVKIVVEGAACSVLPAIADRHHFMHKLYAQAKDAGLFVGACHACSVKQNVDKAIEAEGIPLIGDMHGHPSMSQYMDAGYEVVTF</sequence>
<evidence type="ECO:0000313" key="1">
    <source>
        <dbReference type="EMBL" id="GFM34242.1"/>
    </source>
</evidence>
<dbReference type="AlphaFoldDB" id="A0A7J0BM14"/>
<dbReference type="Proteomes" id="UP000503840">
    <property type="component" value="Unassembled WGS sequence"/>
</dbReference>
<protein>
    <recommendedName>
        <fullName evidence="3">Cytoplasmic protein</fullName>
    </recommendedName>
</protein>
<dbReference type="SUPFAM" id="SSF75169">
    <property type="entry name" value="DsrEFH-like"/>
    <property type="match status" value="1"/>
</dbReference>
<accession>A0A7J0BM14</accession>
<reference evidence="1 2" key="1">
    <citation type="submission" date="2020-05" db="EMBL/GenBank/DDBJ databases">
        <title>Draft genome sequence of Desulfovibrio sp. strain HN2T.</title>
        <authorList>
            <person name="Ueno A."/>
            <person name="Tamazawa S."/>
            <person name="Tamamura S."/>
            <person name="Murakami T."/>
            <person name="Kiyama T."/>
            <person name="Inomata H."/>
            <person name="Amano Y."/>
            <person name="Miyakawa K."/>
            <person name="Tamaki H."/>
            <person name="Naganuma T."/>
            <person name="Kaneko K."/>
        </authorList>
    </citation>
    <scope>NUCLEOTIDE SEQUENCE [LARGE SCALE GENOMIC DNA]</scope>
    <source>
        <strain evidence="1 2">HN2</strain>
    </source>
</reference>
<name>A0A7J0BM14_9BACT</name>
<comment type="caution">
    <text evidence="1">The sequence shown here is derived from an EMBL/GenBank/DDBJ whole genome shotgun (WGS) entry which is preliminary data.</text>
</comment>
<dbReference type="RefSeq" id="WP_174405852.1">
    <property type="nucleotide sequence ID" value="NZ_BLVO01000013.1"/>
</dbReference>
<gene>
    <name evidence="1" type="ORF">DSM101010T_26070</name>
</gene>
<keyword evidence="2" id="KW-1185">Reference proteome</keyword>
<evidence type="ECO:0008006" key="3">
    <source>
        <dbReference type="Google" id="ProtNLM"/>
    </source>
</evidence>
<evidence type="ECO:0000313" key="2">
    <source>
        <dbReference type="Proteomes" id="UP000503840"/>
    </source>
</evidence>
<dbReference type="InterPro" id="IPR027396">
    <property type="entry name" value="DsrEFH-like"/>
</dbReference>
<organism evidence="1 2">
    <name type="scientific">Desulfovibrio subterraneus</name>
    <dbReference type="NCBI Taxonomy" id="2718620"/>
    <lineage>
        <taxon>Bacteria</taxon>
        <taxon>Pseudomonadati</taxon>
        <taxon>Thermodesulfobacteriota</taxon>
        <taxon>Desulfovibrionia</taxon>
        <taxon>Desulfovibrionales</taxon>
        <taxon>Desulfovibrionaceae</taxon>
        <taxon>Desulfovibrio</taxon>
    </lineage>
</organism>
<proteinExistence type="predicted"/>